<evidence type="ECO:0000313" key="3">
    <source>
        <dbReference type="Proteomes" id="UP000629098"/>
    </source>
</evidence>
<sequence length="98" mass="10256">MIISDLNHLEVVEASVVGGIDNYSAHQNLSFTEKVNVSKFVKSIAIVVGNTAFAEADADAVGFGTVAQGLTRTSTTGYSSSASSTSLSASNGSYFYWH</sequence>
<reference evidence="2" key="1">
    <citation type="submission" date="2020-09" db="EMBL/GenBank/DDBJ databases">
        <title>Iningainema tapete sp. nov. (Scytonemataceae, Cyanobacteria) from greenhouses in central Florida (USA) produces two types of nodularin with biosynthetic potential for microcystin-LR and anabaenopeptins.</title>
        <authorList>
            <person name="Berthold D.E."/>
            <person name="Lefler F.W."/>
            <person name="Huang I.-S."/>
            <person name="Abdulla H."/>
            <person name="Zimba P.V."/>
            <person name="Laughinghouse H.D. IV."/>
        </authorList>
    </citation>
    <scope>NUCLEOTIDE SEQUENCE</scope>
    <source>
        <strain evidence="2">BLCCT55</strain>
    </source>
</reference>
<dbReference type="AlphaFoldDB" id="A0A8J7C608"/>
<gene>
    <name evidence="2" type="ORF">ICL16_04665</name>
</gene>
<accession>A0A8J7C608</accession>
<keyword evidence="3" id="KW-1185">Reference proteome</keyword>
<dbReference type="Proteomes" id="UP000629098">
    <property type="component" value="Unassembled WGS sequence"/>
</dbReference>
<organism evidence="2 3">
    <name type="scientific">Iningainema tapete BLCC-T55</name>
    <dbReference type="NCBI Taxonomy" id="2748662"/>
    <lineage>
        <taxon>Bacteria</taxon>
        <taxon>Bacillati</taxon>
        <taxon>Cyanobacteriota</taxon>
        <taxon>Cyanophyceae</taxon>
        <taxon>Nostocales</taxon>
        <taxon>Scytonemataceae</taxon>
        <taxon>Iningainema tapete</taxon>
    </lineage>
</organism>
<evidence type="ECO:0000256" key="1">
    <source>
        <dbReference type="SAM" id="MobiDB-lite"/>
    </source>
</evidence>
<dbReference type="RefSeq" id="WP_190825719.1">
    <property type="nucleotide sequence ID" value="NZ_CAWPPI010000024.1"/>
</dbReference>
<name>A0A8J7C608_9CYAN</name>
<proteinExistence type="predicted"/>
<comment type="caution">
    <text evidence="2">The sequence shown here is derived from an EMBL/GenBank/DDBJ whole genome shotgun (WGS) entry which is preliminary data.</text>
</comment>
<evidence type="ECO:0000313" key="2">
    <source>
        <dbReference type="EMBL" id="MBD2771421.1"/>
    </source>
</evidence>
<dbReference type="EMBL" id="JACXAE010000024">
    <property type="protein sequence ID" value="MBD2771421.1"/>
    <property type="molecule type" value="Genomic_DNA"/>
</dbReference>
<feature type="region of interest" description="Disordered" evidence="1">
    <location>
        <begin position="74"/>
        <end position="98"/>
    </location>
</feature>
<protein>
    <submittedName>
        <fullName evidence="2">Uncharacterized protein</fullName>
    </submittedName>
</protein>